<dbReference type="GO" id="GO:0005524">
    <property type="term" value="F:ATP binding"/>
    <property type="evidence" value="ECO:0007669"/>
    <property type="project" value="UniProtKB-KW"/>
</dbReference>
<dbReference type="InterPro" id="IPR050640">
    <property type="entry name" value="Bact_2-comp_sensor_kinase"/>
</dbReference>
<evidence type="ECO:0000259" key="13">
    <source>
        <dbReference type="PROSITE" id="PS50109"/>
    </source>
</evidence>
<evidence type="ECO:0000256" key="2">
    <source>
        <dbReference type="ARBA" id="ARBA00004651"/>
    </source>
</evidence>
<dbReference type="InterPro" id="IPR010559">
    <property type="entry name" value="Sig_transdc_His_kin_internal"/>
</dbReference>
<dbReference type="InterPro" id="IPR003594">
    <property type="entry name" value="HATPase_dom"/>
</dbReference>
<dbReference type="CDD" id="cd06225">
    <property type="entry name" value="HAMP"/>
    <property type="match status" value="1"/>
</dbReference>
<evidence type="ECO:0000256" key="8">
    <source>
        <dbReference type="ARBA" id="ARBA00022777"/>
    </source>
</evidence>
<dbReference type="Pfam" id="PF06580">
    <property type="entry name" value="His_kinase"/>
    <property type="match status" value="1"/>
</dbReference>
<keyword evidence="11 12" id="KW-0472">Membrane</keyword>
<dbReference type="Gene3D" id="6.10.340.10">
    <property type="match status" value="1"/>
</dbReference>
<gene>
    <name evidence="15" type="ORF">DQG23_16765</name>
</gene>
<dbReference type="RefSeq" id="WP_113032018.1">
    <property type="nucleotide sequence ID" value="NZ_QMFB01000009.1"/>
</dbReference>
<dbReference type="SUPFAM" id="SSF158472">
    <property type="entry name" value="HAMP domain-like"/>
    <property type="match status" value="1"/>
</dbReference>
<feature type="transmembrane region" description="Helical" evidence="12">
    <location>
        <begin position="12"/>
        <end position="35"/>
    </location>
</feature>
<accession>A0A329MJI7</accession>
<sequence length="574" mass="65301">MKNTLRRHSIQFKLTLTFLFILLPLVGVSLFSNYYSQRMVYDQTTERTRGALLTTLEYVDQLTKNMDQQTLLIGSNPALVDVWRNIRDPLSRDLLFDIYTVQRQLSALTNVNGAVKEAFIVHGASGNGVSTLSGGIKWPNVQEESWFRQTIDAGGGLVVYVPTPANEGDSQYLNENDIYYARLLDVFGNNDEPNAMILVVDKSSLRKIVQHLQTSPNTDISLYYNGDFVLKSNPDFERSDEMISIKAESGSWSIAMEQPKAELFHQPRKLQKLTSWIIAVSALLAVWIASLVYVSIARPLHQMLRAINQFSGGNLNAQIGHRRKDEFGYLMNAFNRMADAQRKLIEDDYEKELRLARSEFSLLQSQINPHFLYNTLDSIYSVATKNRIGEISEMVINLAQFFRVSLGKGRESFTLEETVQHLMYYIRVQQIRTDHFAVDIELEEDTKQIPLLKLILQPIVENAIVHGLGKSLYGGDLSIRSWLEAGRLHLEVEDTGIGMEESVLGELREELEGITSKSYRISQEKPFSRFFGLKNVKARIKLYYGDEADLRVDSSYGEGTRVTMILPLRKEGKA</sequence>
<evidence type="ECO:0000256" key="7">
    <source>
        <dbReference type="ARBA" id="ARBA00022741"/>
    </source>
</evidence>
<comment type="subcellular location">
    <subcellularLocation>
        <location evidence="2">Cell membrane</location>
        <topology evidence="2">Multi-pass membrane protein</topology>
    </subcellularLocation>
</comment>
<keyword evidence="12" id="KW-0812">Transmembrane</keyword>
<keyword evidence="16" id="KW-1185">Reference proteome</keyword>
<dbReference type="GO" id="GO:0005886">
    <property type="term" value="C:plasma membrane"/>
    <property type="evidence" value="ECO:0007669"/>
    <property type="project" value="UniProtKB-SubCell"/>
</dbReference>
<dbReference type="InterPro" id="IPR036890">
    <property type="entry name" value="HATPase_C_sf"/>
</dbReference>
<keyword evidence="5" id="KW-0597">Phosphoprotein</keyword>
<keyword evidence="4" id="KW-1003">Cell membrane</keyword>
<keyword evidence="7" id="KW-0547">Nucleotide-binding</keyword>
<dbReference type="InterPro" id="IPR003660">
    <property type="entry name" value="HAMP_dom"/>
</dbReference>
<evidence type="ECO:0000256" key="3">
    <source>
        <dbReference type="ARBA" id="ARBA00012438"/>
    </source>
</evidence>
<keyword evidence="12" id="KW-1133">Transmembrane helix</keyword>
<dbReference type="PROSITE" id="PS50885">
    <property type="entry name" value="HAMP"/>
    <property type="match status" value="1"/>
</dbReference>
<dbReference type="AlphaFoldDB" id="A0A329MJI7"/>
<evidence type="ECO:0000313" key="15">
    <source>
        <dbReference type="EMBL" id="RAV20121.1"/>
    </source>
</evidence>
<evidence type="ECO:0000256" key="6">
    <source>
        <dbReference type="ARBA" id="ARBA00022679"/>
    </source>
</evidence>
<evidence type="ECO:0000259" key="14">
    <source>
        <dbReference type="PROSITE" id="PS50885"/>
    </source>
</evidence>
<dbReference type="Pfam" id="PF02518">
    <property type="entry name" value="HATPase_c"/>
    <property type="match status" value="1"/>
</dbReference>
<name>A0A329MJI7_9BACL</name>
<dbReference type="PANTHER" id="PTHR34220:SF7">
    <property type="entry name" value="SENSOR HISTIDINE KINASE YPDA"/>
    <property type="match status" value="1"/>
</dbReference>
<dbReference type="GO" id="GO:0000155">
    <property type="term" value="F:phosphorelay sensor kinase activity"/>
    <property type="evidence" value="ECO:0007669"/>
    <property type="project" value="InterPro"/>
</dbReference>
<comment type="catalytic activity">
    <reaction evidence="1">
        <text>ATP + protein L-histidine = ADP + protein N-phospho-L-histidine.</text>
        <dbReference type="EC" id="2.7.13.3"/>
    </reaction>
</comment>
<dbReference type="SMART" id="SM00304">
    <property type="entry name" value="HAMP"/>
    <property type="match status" value="1"/>
</dbReference>
<keyword evidence="8 15" id="KW-0418">Kinase</keyword>
<evidence type="ECO:0000256" key="9">
    <source>
        <dbReference type="ARBA" id="ARBA00022840"/>
    </source>
</evidence>
<evidence type="ECO:0000313" key="16">
    <source>
        <dbReference type="Proteomes" id="UP000250369"/>
    </source>
</evidence>
<keyword evidence="9" id="KW-0067">ATP-binding</keyword>
<dbReference type="SMART" id="SM00387">
    <property type="entry name" value="HATPase_c"/>
    <property type="match status" value="1"/>
</dbReference>
<evidence type="ECO:0000256" key="12">
    <source>
        <dbReference type="SAM" id="Phobius"/>
    </source>
</evidence>
<dbReference type="Pfam" id="PF00672">
    <property type="entry name" value="HAMP"/>
    <property type="match status" value="1"/>
</dbReference>
<evidence type="ECO:0000256" key="1">
    <source>
        <dbReference type="ARBA" id="ARBA00000085"/>
    </source>
</evidence>
<dbReference type="InterPro" id="IPR005467">
    <property type="entry name" value="His_kinase_dom"/>
</dbReference>
<dbReference type="PROSITE" id="PS50109">
    <property type="entry name" value="HIS_KIN"/>
    <property type="match status" value="1"/>
</dbReference>
<dbReference type="PANTHER" id="PTHR34220">
    <property type="entry name" value="SENSOR HISTIDINE KINASE YPDA"/>
    <property type="match status" value="1"/>
</dbReference>
<proteinExistence type="predicted"/>
<evidence type="ECO:0000256" key="10">
    <source>
        <dbReference type="ARBA" id="ARBA00023012"/>
    </source>
</evidence>
<evidence type="ECO:0000256" key="11">
    <source>
        <dbReference type="ARBA" id="ARBA00023136"/>
    </source>
</evidence>
<keyword evidence="6" id="KW-0808">Transferase</keyword>
<keyword evidence="10" id="KW-0902">Two-component regulatory system</keyword>
<dbReference type="EMBL" id="QMFB01000009">
    <property type="protein sequence ID" value="RAV20121.1"/>
    <property type="molecule type" value="Genomic_DNA"/>
</dbReference>
<evidence type="ECO:0000256" key="4">
    <source>
        <dbReference type="ARBA" id="ARBA00022475"/>
    </source>
</evidence>
<dbReference type="OrthoDB" id="9776552at2"/>
<feature type="domain" description="Histidine kinase" evidence="13">
    <location>
        <begin position="344"/>
        <end position="570"/>
    </location>
</feature>
<dbReference type="Proteomes" id="UP000250369">
    <property type="component" value="Unassembled WGS sequence"/>
</dbReference>
<feature type="transmembrane region" description="Helical" evidence="12">
    <location>
        <begin position="273"/>
        <end position="296"/>
    </location>
</feature>
<organism evidence="15 16">
    <name type="scientific">Paenibacillus contaminans</name>
    <dbReference type="NCBI Taxonomy" id="450362"/>
    <lineage>
        <taxon>Bacteria</taxon>
        <taxon>Bacillati</taxon>
        <taxon>Bacillota</taxon>
        <taxon>Bacilli</taxon>
        <taxon>Bacillales</taxon>
        <taxon>Paenibacillaceae</taxon>
        <taxon>Paenibacillus</taxon>
    </lineage>
</organism>
<reference evidence="15 16" key="1">
    <citation type="journal article" date="2009" name="Int. J. Syst. Evol. Microbiol.">
        <title>Paenibacillus contaminans sp. nov., isolated from a contaminated laboratory plate.</title>
        <authorList>
            <person name="Chou J.H."/>
            <person name="Lee J.H."/>
            <person name="Lin M.C."/>
            <person name="Chang P.S."/>
            <person name="Arun A.B."/>
            <person name="Young C.C."/>
            <person name="Chen W.M."/>
        </authorList>
    </citation>
    <scope>NUCLEOTIDE SEQUENCE [LARGE SCALE GENOMIC DNA]</scope>
    <source>
        <strain evidence="15 16">CKOBP-6</strain>
    </source>
</reference>
<comment type="caution">
    <text evidence="15">The sequence shown here is derived from an EMBL/GenBank/DDBJ whole genome shotgun (WGS) entry which is preliminary data.</text>
</comment>
<feature type="domain" description="HAMP" evidence="14">
    <location>
        <begin position="294"/>
        <end position="346"/>
    </location>
</feature>
<evidence type="ECO:0000256" key="5">
    <source>
        <dbReference type="ARBA" id="ARBA00022553"/>
    </source>
</evidence>
<dbReference type="SUPFAM" id="SSF55874">
    <property type="entry name" value="ATPase domain of HSP90 chaperone/DNA topoisomerase II/histidine kinase"/>
    <property type="match status" value="1"/>
</dbReference>
<protein>
    <recommendedName>
        <fullName evidence="3">histidine kinase</fullName>
        <ecNumber evidence="3">2.7.13.3</ecNumber>
    </recommendedName>
</protein>
<dbReference type="EC" id="2.7.13.3" evidence="3"/>
<dbReference type="Gene3D" id="3.30.565.10">
    <property type="entry name" value="Histidine kinase-like ATPase, C-terminal domain"/>
    <property type="match status" value="1"/>
</dbReference>